<feature type="compositionally biased region" description="Basic and acidic residues" evidence="1">
    <location>
        <begin position="1"/>
        <end position="31"/>
    </location>
</feature>
<feature type="compositionally biased region" description="Basic and acidic residues" evidence="1">
    <location>
        <begin position="117"/>
        <end position="129"/>
    </location>
</feature>
<keyword evidence="4" id="KW-1185">Reference proteome</keyword>
<protein>
    <submittedName>
        <fullName evidence="3">Uncharacterized protein</fullName>
    </submittedName>
</protein>
<dbReference type="AlphaFoldDB" id="A0A9Q0JEE2"/>
<organism evidence="3 4">
    <name type="scientific">Turnera subulata</name>
    <dbReference type="NCBI Taxonomy" id="218843"/>
    <lineage>
        <taxon>Eukaryota</taxon>
        <taxon>Viridiplantae</taxon>
        <taxon>Streptophyta</taxon>
        <taxon>Embryophyta</taxon>
        <taxon>Tracheophyta</taxon>
        <taxon>Spermatophyta</taxon>
        <taxon>Magnoliopsida</taxon>
        <taxon>eudicotyledons</taxon>
        <taxon>Gunneridae</taxon>
        <taxon>Pentapetalae</taxon>
        <taxon>rosids</taxon>
        <taxon>fabids</taxon>
        <taxon>Malpighiales</taxon>
        <taxon>Passifloraceae</taxon>
        <taxon>Turnera</taxon>
    </lineage>
</organism>
<proteinExistence type="predicted"/>
<feature type="region of interest" description="Disordered" evidence="1">
    <location>
        <begin position="1"/>
        <end position="49"/>
    </location>
</feature>
<feature type="compositionally biased region" description="Low complexity" evidence="1">
    <location>
        <begin position="160"/>
        <end position="169"/>
    </location>
</feature>
<sequence length="253" mass="28235">MGRQPTKEGKQEQDKLHQQYTHLEKEWDSIKQTRPRTRRRSTSSNPRTILRAIQLLESSPRTLMSVLQHGKSPPEGSGGEWKVRTNDMAVAEILTDRRAAIRSGKLKGRQLFTSPGEKSRSGDMGREEIPCSGALNGWSSQEREVQSVYSYDSDDENGNSGSVQESASSSSSSQVCDQCIRRLVMAEEEKKAVVAIEEEEEKCLDVGESGEQRRTWKAAFGWLASGLILTVVAIKSFAPGYGDRRERMTLVPT</sequence>
<reference evidence="3" key="1">
    <citation type="submission" date="2022-02" db="EMBL/GenBank/DDBJ databases">
        <authorList>
            <person name="Henning P.M."/>
            <person name="McCubbin A.G."/>
            <person name="Shore J.S."/>
        </authorList>
    </citation>
    <scope>NUCLEOTIDE SEQUENCE</scope>
    <source>
        <strain evidence="3">F60SS</strain>
        <tissue evidence="3">Leaves</tissue>
    </source>
</reference>
<keyword evidence="2" id="KW-0812">Transmembrane</keyword>
<accession>A0A9Q0JEE2</accession>
<feature type="region of interest" description="Disordered" evidence="1">
    <location>
        <begin position="111"/>
        <end position="169"/>
    </location>
</feature>
<dbReference type="OrthoDB" id="1739873at2759"/>
<reference evidence="3" key="2">
    <citation type="journal article" date="2023" name="Plants (Basel)">
        <title>Annotation of the Turnera subulata (Passifloraceae) Draft Genome Reveals the S-Locus Evolved after the Divergence of Turneroideae from Passifloroideae in a Stepwise Manner.</title>
        <authorList>
            <person name="Henning P.M."/>
            <person name="Roalson E.H."/>
            <person name="Mir W."/>
            <person name="McCubbin A.G."/>
            <person name="Shore J.S."/>
        </authorList>
    </citation>
    <scope>NUCLEOTIDE SEQUENCE</scope>
    <source>
        <strain evidence="3">F60SS</strain>
    </source>
</reference>
<keyword evidence="2" id="KW-0472">Membrane</keyword>
<gene>
    <name evidence="3" type="ORF">Tsubulata_029910</name>
</gene>
<evidence type="ECO:0000256" key="1">
    <source>
        <dbReference type="SAM" id="MobiDB-lite"/>
    </source>
</evidence>
<dbReference type="EMBL" id="JAKUCV010003630">
    <property type="protein sequence ID" value="KAJ4838172.1"/>
    <property type="molecule type" value="Genomic_DNA"/>
</dbReference>
<name>A0A9Q0JEE2_9ROSI</name>
<feature type="transmembrane region" description="Helical" evidence="2">
    <location>
        <begin position="219"/>
        <end position="238"/>
    </location>
</feature>
<dbReference type="Proteomes" id="UP001141552">
    <property type="component" value="Unassembled WGS sequence"/>
</dbReference>
<evidence type="ECO:0000256" key="2">
    <source>
        <dbReference type="SAM" id="Phobius"/>
    </source>
</evidence>
<evidence type="ECO:0000313" key="3">
    <source>
        <dbReference type="EMBL" id="KAJ4838172.1"/>
    </source>
</evidence>
<comment type="caution">
    <text evidence="3">The sequence shown here is derived from an EMBL/GenBank/DDBJ whole genome shotgun (WGS) entry which is preliminary data.</text>
</comment>
<keyword evidence="2" id="KW-1133">Transmembrane helix</keyword>
<evidence type="ECO:0000313" key="4">
    <source>
        <dbReference type="Proteomes" id="UP001141552"/>
    </source>
</evidence>